<name>A0A1N6EBN4_9BACT</name>
<dbReference type="InterPro" id="IPR022223">
    <property type="entry name" value="DUF3748"/>
</dbReference>
<dbReference type="AlphaFoldDB" id="A0A1N6EBN4"/>
<dbReference type="Gene3D" id="2.120.10.30">
    <property type="entry name" value="TolB, C-terminal domain"/>
    <property type="match status" value="1"/>
</dbReference>
<keyword evidence="2" id="KW-1185">Reference proteome</keyword>
<organism evidence="1 2">
    <name type="scientific">Algoriphagus halophilus</name>
    <dbReference type="NCBI Taxonomy" id="226505"/>
    <lineage>
        <taxon>Bacteria</taxon>
        <taxon>Pseudomonadati</taxon>
        <taxon>Bacteroidota</taxon>
        <taxon>Cytophagia</taxon>
        <taxon>Cytophagales</taxon>
        <taxon>Cyclobacteriaceae</taxon>
        <taxon>Algoriphagus</taxon>
    </lineage>
</organism>
<evidence type="ECO:0000313" key="1">
    <source>
        <dbReference type="EMBL" id="SIN80327.1"/>
    </source>
</evidence>
<evidence type="ECO:0000313" key="2">
    <source>
        <dbReference type="Proteomes" id="UP000185221"/>
    </source>
</evidence>
<dbReference type="SUPFAM" id="SSF69304">
    <property type="entry name" value="Tricorn protease N-terminal domain"/>
    <property type="match status" value="1"/>
</dbReference>
<evidence type="ECO:0008006" key="3">
    <source>
        <dbReference type="Google" id="ProtNLM"/>
    </source>
</evidence>
<accession>A0A1N6EBN4</accession>
<gene>
    <name evidence="1" type="ORF">SAMN05444394_1933</name>
</gene>
<dbReference type="RefSeq" id="WP_159439216.1">
    <property type="nucleotide sequence ID" value="NZ_FSRC01000001.1"/>
</dbReference>
<sequence length="446" mass="49404">MDLDQVFTHPMVLHEIQMTEGPTGHFLNQRQAFSPNDQLLVFDNRNEDSKIGENASIELLDLSTKKVSRVYTIENQQNFGPGAGAVSFHPKENKIVFIHGLWNASEKKPYSITRRFGMQLDLDDDLKANPLDARDVQEPFTLGALRGGSHAYSYSSDGQMVSFTYNDEVVDLAAQENPKIVDLRTVGAILTKDPVSIHGSINPENFNGSGFAILLAEVTATPEKGTDQISKAYEECWVGKSGYQRQDGTVQTRALAYLGDVVLANGEKATEVFISDIPEELEQLKTRVTTGTKTSLPAIPEGVKQRRLTYTSTHAYPGVQGPRQWLRSSPDGSNIYFYKKDEKGLVQIYSVSPANGTIVQVTHNDFSADTSFDLSFDGKYLAYGVKESIYLTKVEDGKTIQIVAAPRGSSHGLCNINWANTSYQLAYNRKVISPEGPYFQIFTVSF</sequence>
<reference evidence="2" key="1">
    <citation type="submission" date="2016-11" db="EMBL/GenBank/DDBJ databases">
        <authorList>
            <person name="Varghese N."/>
            <person name="Submissions S."/>
        </authorList>
    </citation>
    <scope>NUCLEOTIDE SEQUENCE [LARGE SCALE GENOMIC DNA]</scope>
    <source>
        <strain evidence="2">DSM 15292</strain>
    </source>
</reference>
<proteinExistence type="predicted"/>
<dbReference type="InterPro" id="IPR011042">
    <property type="entry name" value="6-blade_b-propeller_TolB-like"/>
</dbReference>
<dbReference type="EMBL" id="FSRC01000001">
    <property type="protein sequence ID" value="SIN80327.1"/>
    <property type="molecule type" value="Genomic_DNA"/>
</dbReference>
<dbReference type="Proteomes" id="UP000185221">
    <property type="component" value="Unassembled WGS sequence"/>
</dbReference>
<protein>
    <recommendedName>
        <fullName evidence="3">WD40-like Beta Propeller Repeat</fullName>
    </recommendedName>
</protein>
<dbReference type="OrthoDB" id="626010at2"/>
<dbReference type="STRING" id="226505.SAMN05444394_1933"/>
<dbReference type="Pfam" id="PF12566">
    <property type="entry name" value="DUF3748"/>
    <property type="match status" value="1"/>
</dbReference>